<feature type="transmembrane region" description="Helical" evidence="1">
    <location>
        <begin position="12"/>
        <end position="31"/>
    </location>
</feature>
<evidence type="ECO:0008006" key="4">
    <source>
        <dbReference type="Google" id="ProtNLM"/>
    </source>
</evidence>
<feature type="transmembrane region" description="Helical" evidence="1">
    <location>
        <begin position="149"/>
        <end position="175"/>
    </location>
</feature>
<keyword evidence="1" id="KW-1133">Transmembrane helix</keyword>
<dbReference type="RefSeq" id="WP_212019921.1">
    <property type="nucleotide sequence ID" value="NZ_JAAFYZ010000252.1"/>
</dbReference>
<sequence>MVGKWAAMSKGARILLVGVLCYVLESVLIVATDADANNGYASVLIGAVTSAFGAFIATAALHTDYLDALRLRWRLRSGAERATATVAAAVSFHNSDFTYPVYEYATPDGQTHRHADASSRALAVGTSAEVRYLPAEADFAVGPMSRFNIVVFGVLAGLGVALLVMMPLMTLQALFS</sequence>
<evidence type="ECO:0000256" key="1">
    <source>
        <dbReference type="SAM" id="Phobius"/>
    </source>
</evidence>
<accession>A0ABS5L5A0</accession>
<gene>
    <name evidence="2" type="ORF">KGQ19_41820</name>
</gene>
<reference evidence="2 3" key="1">
    <citation type="submission" date="2020-02" db="EMBL/GenBank/DDBJ databases">
        <title>Acidophilic actinobacteria isolated from forest soil.</title>
        <authorList>
            <person name="Golinska P."/>
        </authorList>
    </citation>
    <scope>NUCLEOTIDE SEQUENCE [LARGE SCALE GENOMIC DNA]</scope>
    <source>
        <strain evidence="2 3">NL8</strain>
    </source>
</reference>
<comment type="caution">
    <text evidence="2">The sequence shown here is derived from an EMBL/GenBank/DDBJ whole genome shotgun (WGS) entry which is preliminary data.</text>
</comment>
<keyword evidence="3" id="KW-1185">Reference proteome</keyword>
<dbReference type="Proteomes" id="UP000730482">
    <property type="component" value="Unassembled WGS sequence"/>
</dbReference>
<protein>
    <recommendedName>
        <fullName evidence="4">DUF3592 domain-containing protein</fullName>
    </recommendedName>
</protein>
<keyword evidence="1" id="KW-0472">Membrane</keyword>
<organism evidence="2 3">
    <name type="scientific">Catenulispora pinistramenti</name>
    <dbReference type="NCBI Taxonomy" id="2705254"/>
    <lineage>
        <taxon>Bacteria</taxon>
        <taxon>Bacillati</taxon>
        <taxon>Actinomycetota</taxon>
        <taxon>Actinomycetes</taxon>
        <taxon>Catenulisporales</taxon>
        <taxon>Catenulisporaceae</taxon>
        <taxon>Catenulispora</taxon>
    </lineage>
</organism>
<feature type="transmembrane region" description="Helical" evidence="1">
    <location>
        <begin position="43"/>
        <end position="66"/>
    </location>
</feature>
<proteinExistence type="predicted"/>
<evidence type="ECO:0000313" key="3">
    <source>
        <dbReference type="Proteomes" id="UP000730482"/>
    </source>
</evidence>
<keyword evidence="1" id="KW-0812">Transmembrane</keyword>
<name>A0ABS5L5A0_9ACTN</name>
<evidence type="ECO:0000313" key="2">
    <source>
        <dbReference type="EMBL" id="MBS2553412.1"/>
    </source>
</evidence>
<dbReference type="EMBL" id="JAAFYZ010000252">
    <property type="protein sequence ID" value="MBS2553412.1"/>
    <property type="molecule type" value="Genomic_DNA"/>
</dbReference>